<name>A0AA90KG36_9ACTN</name>
<dbReference type="EMBL" id="JABXJJ020000013">
    <property type="protein sequence ID" value="MDI5970080.1"/>
    <property type="molecule type" value="Genomic_DNA"/>
</dbReference>
<evidence type="ECO:0000313" key="1">
    <source>
        <dbReference type="EMBL" id="MDI5963957.1"/>
    </source>
</evidence>
<organism evidence="2">
    <name type="scientific">Streptantibioticus silvisoli</name>
    <dbReference type="NCBI Taxonomy" id="2705255"/>
    <lineage>
        <taxon>Bacteria</taxon>
        <taxon>Bacillati</taxon>
        <taxon>Actinomycetota</taxon>
        <taxon>Actinomycetes</taxon>
        <taxon>Kitasatosporales</taxon>
        <taxon>Streptomycetaceae</taxon>
        <taxon>Streptantibioticus</taxon>
    </lineage>
</organism>
<dbReference type="Proteomes" id="UP001156398">
    <property type="component" value="Unassembled WGS sequence"/>
</dbReference>
<reference evidence="2 3" key="1">
    <citation type="submission" date="2023-05" db="EMBL/GenBank/DDBJ databases">
        <title>Streptantibioticus silvisoli sp. nov., acidotolerant actinomycetes 1 from pine litter.</title>
        <authorList>
            <person name="Swiecimska M."/>
            <person name="Golinska P."/>
            <person name="Sangal V."/>
            <person name="Wachnowicz B."/>
            <person name="Goodfellow M."/>
        </authorList>
    </citation>
    <scope>NUCLEOTIDE SEQUENCE</scope>
    <source>
        <strain evidence="2">SL13</strain>
        <strain evidence="1 3">SL54</strain>
    </source>
</reference>
<dbReference type="EMBL" id="JAAGKO020000019">
    <property type="protein sequence ID" value="MDI5963957.1"/>
    <property type="molecule type" value="Genomic_DNA"/>
</dbReference>
<evidence type="ECO:0000313" key="2">
    <source>
        <dbReference type="EMBL" id="MDI5970080.1"/>
    </source>
</evidence>
<keyword evidence="3" id="KW-1185">Reference proteome</keyword>
<dbReference type="RefSeq" id="WP_271312721.1">
    <property type="nucleotide sequence ID" value="NZ_JAAGKO020000019.1"/>
</dbReference>
<accession>A0AA90KG36</accession>
<sequence>MNSSATTPVRTRHCEVLKERGMCCTFARLAVLDALSAAGVPYR</sequence>
<proteinExistence type="predicted"/>
<gene>
    <name evidence="1" type="ORF">POF43_014750</name>
    <name evidence="2" type="ORF">POF50_012130</name>
</gene>
<protein>
    <submittedName>
        <fullName evidence="2">Uncharacterized protein</fullName>
    </submittedName>
</protein>
<evidence type="ECO:0000313" key="3">
    <source>
        <dbReference type="Proteomes" id="UP001156398"/>
    </source>
</evidence>
<dbReference type="AlphaFoldDB" id="A0AA90KG36"/>
<comment type="caution">
    <text evidence="2">The sequence shown here is derived from an EMBL/GenBank/DDBJ whole genome shotgun (WGS) entry which is preliminary data.</text>
</comment>